<evidence type="ECO:0000313" key="3">
    <source>
        <dbReference type="EMBL" id="MDT0438681.1"/>
    </source>
</evidence>
<dbReference type="InterPro" id="IPR053832">
    <property type="entry name" value="DUF6924"/>
</dbReference>
<evidence type="ECO:0000259" key="2">
    <source>
        <dbReference type="Pfam" id="PF21962"/>
    </source>
</evidence>
<accession>A0ABD5EVN5</accession>
<dbReference type="InterPro" id="IPR036426">
    <property type="entry name" value="Bulb-type_lectin_dom_sf"/>
</dbReference>
<sequence>MRPVSDEESVFAFRIWWRAWDSEQWVPGARLLVHLDDGGGEVPAQLSWATEDGAQCAVGFSPDMASCYGNRRTAEGDVVEVRGELDDPRDHPRDGYRDRGYEFDTRVQDTDGWLPAGRLRVLVEEGSEAPARWVAWQDRSGDAYSVVLRAASPSGNAEVGNLVSVVRASAEHRGAGEVAANLVDASSSKWFAFQNRASLEFQLTGPVPVDRYVLTSANDAPDRDPAAWTLRGSADGRRWRTLDARTGQSFPGRHRSQLYRIAEPAAFARYRLEVTGNNGSPHLQLESVRFLADIGGFVGYRQRMGHAPAAYQGIRVVQASPDVPAPPPPEDASPPSEWQAGCSWLPLGGRLSMESLTSPSGRFTVLDGVYSPQLAIRDNLTREYVWVSDAQSSRLLSLGPDGDFVAWDHHGQRVWSTGTAWQGVRRLDMRDTGELTLTDAHGGVVWSSGIPEISAGSGELRTVARGSTMHRGESLYGQSLTSDDGSTVLFHDGRVLRCIVKGHTSHWDRYYDSQNVLELDKDGFLRTLALDGSEMERIAGPGTELVVARGAAELRDETGAAVWASANSSTRIGSGPVREPTMPHNDALAAWFAALMGQRHGFCVAVVKESTPAEVLERVGVTSDSAMQGTWRELQQHQEAVGEGSIIAAIAMGPDVILLSDDAALPLGELAPLTSCAAVHAPSGGNGYGTRFSLHQRGLLVSEFTDHPRREKGAKVPEVAVALDESVHHLHRFELLFRVSGVVPSAEKLGGVLLGGVLAPRPTSVVTPDTEDDLPPLVMGERDELSPLVIRTDFTDEDAWNRVLAELQEPWMENEAEPYLISEPAYDGVPAERIIKAVLVAMSSLGLPGVVFIADATTMREEKHPLLAVSTEWDGEPFAQDEDAFTTQFRIRPNAAIEVSINLGISNMDFEDFAGDGVSERMVD</sequence>
<comment type="caution">
    <text evidence="3">The sequence shown here is derived from an EMBL/GenBank/DDBJ whole genome shotgun (WGS) entry which is preliminary data.</text>
</comment>
<dbReference type="Gene3D" id="2.90.10.10">
    <property type="entry name" value="Bulb-type lectin domain"/>
    <property type="match status" value="1"/>
</dbReference>
<dbReference type="SUPFAM" id="SSF51110">
    <property type="entry name" value="alpha-D-mannose-specific plant lectins"/>
    <property type="match status" value="1"/>
</dbReference>
<dbReference type="Pfam" id="PF21962">
    <property type="entry name" value="DUF6924"/>
    <property type="match status" value="1"/>
</dbReference>
<organism evidence="3 4">
    <name type="scientific">Streptomyces doudnae</name>
    <dbReference type="NCBI Taxonomy" id="3075536"/>
    <lineage>
        <taxon>Bacteria</taxon>
        <taxon>Bacillati</taxon>
        <taxon>Actinomycetota</taxon>
        <taxon>Actinomycetes</taxon>
        <taxon>Kitasatosporales</taxon>
        <taxon>Streptomycetaceae</taxon>
        <taxon>Streptomyces</taxon>
    </lineage>
</organism>
<dbReference type="AlphaFoldDB" id="A0ABD5EVN5"/>
<evidence type="ECO:0000313" key="4">
    <source>
        <dbReference type="Proteomes" id="UP001183535"/>
    </source>
</evidence>
<dbReference type="Pfam" id="PF17882">
    <property type="entry name" value="SBD"/>
    <property type="match status" value="1"/>
</dbReference>
<dbReference type="SUPFAM" id="SSF49785">
    <property type="entry name" value="Galactose-binding domain-like"/>
    <property type="match status" value="1"/>
</dbReference>
<protein>
    <submittedName>
        <fullName evidence="3">Discoidin domain-containing protein</fullName>
    </submittedName>
</protein>
<dbReference type="InterPro" id="IPR040964">
    <property type="entry name" value="SBD"/>
</dbReference>
<keyword evidence="4" id="KW-1185">Reference proteome</keyword>
<gene>
    <name evidence="3" type="ORF">RM877_28810</name>
</gene>
<proteinExistence type="predicted"/>
<dbReference type="Gene3D" id="2.60.120.260">
    <property type="entry name" value="Galactose-binding domain-like"/>
    <property type="match status" value="1"/>
</dbReference>
<reference evidence="4" key="1">
    <citation type="submission" date="2023-07" db="EMBL/GenBank/DDBJ databases">
        <title>30 novel species of actinomycetes from the DSMZ collection.</title>
        <authorList>
            <person name="Nouioui I."/>
        </authorList>
    </citation>
    <scope>NUCLEOTIDE SEQUENCE [LARGE SCALE GENOMIC DNA]</scope>
    <source>
        <strain evidence="4">DSM 41981</strain>
    </source>
</reference>
<dbReference type="RefSeq" id="WP_093823326.1">
    <property type="nucleotide sequence ID" value="NZ_JAVRES010000019.1"/>
</dbReference>
<dbReference type="EMBL" id="JAVRES010000019">
    <property type="protein sequence ID" value="MDT0438681.1"/>
    <property type="molecule type" value="Genomic_DNA"/>
</dbReference>
<dbReference type="Proteomes" id="UP001183535">
    <property type="component" value="Unassembled WGS sequence"/>
</dbReference>
<feature type="domain" description="DUF6924" evidence="2">
    <location>
        <begin position="787"/>
        <end position="915"/>
    </location>
</feature>
<dbReference type="InterPro" id="IPR008979">
    <property type="entry name" value="Galactose-bd-like_sf"/>
</dbReference>
<evidence type="ECO:0000259" key="1">
    <source>
        <dbReference type="Pfam" id="PF17882"/>
    </source>
</evidence>
<name>A0ABD5EVN5_9ACTN</name>
<feature type="domain" description="OAA-family lectin sugar binding" evidence="1">
    <location>
        <begin position="20"/>
        <end position="85"/>
    </location>
</feature>